<protein>
    <recommendedName>
        <fullName evidence="4">Myb-like domain-containing protein</fullName>
    </recommendedName>
</protein>
<evidence type="ECO:0000313" key="3">
    <source>
        <dbReference type="Proteomes" id="UP000008177"/>
    </source>
</evidence>
<evidence type="ECO:0000313" key="2">
    <source>
        <dbReference type="EMBL" id="CCD55670.1"/>
    </source>
</evidence>
<reference evidence="3" key="1">
    <citation type="journal article" date="2011" name="PLoS Genet.">
        <title>Genomic analysis of the necrotrophic fungal pathogens Sclerotinia sclerotiorum and Botrytis cinerea.</title>
        <authorList>
            <person name="Amselem J."/>
            <person name="Cuomo C.A."/>
            <person name="van Kan J.A."/>
            <person name="Viaud M."/>
            <person name="Benito E.P."/>
            <person name="Couloux A."/>
            <person name="Coutinho P.M."/>
            <person name="de Vries R.P."/>
            <person name="Dyer P.S."/>
            <person name="Fillinger S."/>
            <person name="Fournier E."/>
            <person name="Gout L."/>
            <person name="Hahn M."/>
            <person name="Kohn L."/>
            <person name="Lapalu N."/>
            <person name="Plummer K.M."/>
            <person name="Pradier J.M."/>
            <person name="Quevillon E."/>
            <person name="Sharon A."/>
            <person name="Simon A."/>
            <person name="ten Have A."/>
            <person name="Tudzynski B."/>
            <person name="Tudzynski P."/>
            <person name="Wincker P."/>
            <person name="Andrew M."/>
            <person name="Anthouard V."/>
            <person name="Beever R.E."/>
            <person name="Beffa R."/>
            <person name="Benoit I."/>
            <person name="Bouzid O."/>
            <person name="Brault B."/>
            <person name="Chen Z."/>
            <person name="Choquer M."/>
            <person name="Collemare J."/>
            <person name="Cotton P."/>
            <person name="Danchin E.G."/>
            <person name="Da Silva C."/>
            <person name="Gautier A."/>
            <person name="Giraud C."/>
            <person name="Giraud T."/>
            <person name="Gonzalez C."/>
            <person name="Grossetete S."/>
            <person name="Guldener U."/>
            <person name="Henrissat B."/>
            <person name="Howlett B.J."/>
            <person name="Kodira C."/>
            <person name="Kretschmer M."/>
            <person name="Lappartient A."/>
            <person name="Leroch M."/>
            <person name="Levis C."/>
            <person name="Mauceli E."/>
            <person name="Neuveglise C."/>
            <person name="Oeser B."/>
            <person name="Pearson M."/>
            <person name="Poulain J."/>
            <person name="Poussereau N."/>
            <person name="Quesneville H."/>
            <person name="Rascle C."/>
            <person name="Schumacher J."/>
            <person name="Segurens B."/>
            <person name="Sexton A."/>
            <person name="Silva E."/>
            <person name="Sirven C."/>
            <person name="Soanes D.M."/>
            <person name="Talbot N.J."/>
            <person name="Templeton M."/>
            <person name="Yandava C."/>
            <person name="Yarden O."/>
            <person name="Zeng Q."/>
            <person name="Rollins J.A."/>
            <person name="Lebrun M.H."/>
            <person name="Dickman M."/>
        </authorList>
    </citation>
    <scope>NUCLEOTIDE SEQUENCE [LARGE SCALE GENOMIC DNA]</scope>
    <source>
        <strain evidence="3">T4</strain>
    </source>
</reference>
<feature type="compositionally biased region" description="Basic residues" evidence="1">
    <location>
        <begin position="63"/>
        <end position="73"/>
    </location>
</feature>
<feature type="compositionally biased region" description="Acidic residues" evidence="1">
    <location>
        <begin position="149"/>
        <end position="175"/>
    </location>
</feature>
<evidence type="ECO:0000256" key="1">
    <source>
        <dbReference type="SAM" id="MobiDB-lite"/>
    </source>
</evidence>
<feature type="compositionally biased region" description="Basic and acidic residues" evidence="1">
    <location>
        <begin position="204"/>
        <end position="215"/>
    </location>
</feature>
<dbReference type="EMBL" id="FQ790356">
    <property type="protein sequence ID" value="CCD55670.1"/>
    <property type="molecule type" value="Genomic_DNA"/>
</dbReference>
<feature type="compositionally biased region" description="Basic and acidic residues" evidence="1">
    <location>
        <begin position="507"/>
        <end position="541"/>
    </location>
</feature>
<name>G2YVM2_BOTF4</name>
<dbReference type="InParanoid" id="G2YVM2"/>
<dbReference type="HOGENOM" id="CLU_299557_0_0_1"/>
<gene>
    <name evidence="2" type="ORF">BofuT4_P154820.1</name>
</gene>
<organism evidence="2 3">
    <name type="scientific">Botryotinia fuckeliana (strain T4)</name>
    <name type="common">Noble rot fungus</name>
    <name type="synonym">Botrytis cinerea</name>
    <dbReference type="NCBI Taxonomy" id="999810"/>
    <lineage>
        <taxon>Eukaryota</taxon>
        <taxon>Fungi</taxon>
        <taxon>Dikarya</taxon>
        <taxon>Ascomycota</taxon>
        <taxon>Pezizomycotina</taxon>
        <taxon>Leotiomycetes</taxon>
        <taxon>Helotiales</taxon>
        <taxon>Sclerotiniaceae</taxon>
        <taxon>Botrytis</taxon>
    </lineage>
</organism>
<feature type="region of interest" description="Disordered" evidence="1">
    <location>
        <begin position="507"/>
        <end position="563"/>
    </location>
</feature>
<feature type="compositionally biased region" description="Acidic residues" evidence="1">
    <location>
        <begin position="125"/>
        <end position="140"/>
    </location>
</feature>
<dbReference type="STRING" id="999810.G2YVM2"/>
<dbReference type="AlphaFoldDB" id="G2YVM2"/>
<feature type="compositionally biased region" description="Basic and acidic residues" evidence="1">
    <location>
        <begin position="74"/>
        <end position="88"/>
    </location>
</feature>
<dbReference type="Proteomes" id="UP000008177">
    <property type="component" value="Unplaced contigs"/>
</dbReference>
<accession>G2YVM2</accession>
<feature type="compositionally biased region" description="Polar residues" evidence="1">
    <location>
        <begin position="18"/>
        <end position="37"/>
    </location>
</feature>
<feature type="compositionally biased region" description="Basic and acidic residues" evidence="1">
    <location>
        <begin position="39"/>
        <end position="57"/>
    </location>
</feature>
<sequence>MARTSARSVSRDLPSSPPTKSTNPVPKTTRLTRSQSVELDFRIPRQESVEGTGDKNEQQNSRSGRKAAGKRAPGRRELSMVAEDKEVSSEEEDAEQAKADEDPEAGEQADNEEDREAGEQAKVDEDPEAGEQADDEEDREAGDQAKVDEDPEAGEQADDEEDPEAGEQADEEEDPEATKVADQDEEDLDTTKVASGQEYDSEDEGRSDFSDDTRTTSHTKRVMQIINSRSAIETLPDLYDTAKKIINKSTKKGIRPKEMGRHLKALESISNELEVYKEPYGREQFIEVDIVLEKVSGSLNSTSLGSSDLGGWAAPFTAILQSANLATLLGQVIQLREGNEVSQEELMLFLQSLEKMFPRPFVSKFAAPKDYGSESSRLINETHTIMLEIRTQLFELTARQLEPGRNFNPNELLTSCFEGGFRKKDTKTGERVDIIRSMFLPPAQAKDSGSYVDFERLNKSFPRSKFFNDLVDYGEKRWAEVDLIVESRGGIDNVMVPFEEVVKDIQSDAEEETAKSDQPDSEPEIRVDYEPEVLEREDSTTSERGPQASAPRTKKDFHDNPSAITKLVSLRKLAGSRTSGGIEVGSSIPAPSQPEEQQDSQITQNFKKYSDSQNKENKSPEQPQVSRGRPLITTTSKRSGMYRKHSNAQKVVWVEDSQGFPIDSQADDPGPSQPRNNKRKVPPYLQADNEVLQPAQPKTNKRKAHAADILSDDEGHNSDEDFQTDQRNTEPRRRIAVPKSSARPSKRPRTEVGESSLAQDSRSRKNSKEASSPEFQSNDDDHSEDQGFEADQNVPKPKPQRSKKARTEAGENSQGQISSRKIRSPSPILASNNDDEEQNQEGLEQQNQHRKELSRSPQFPEDDEGSVQMPQDEQPGTIAHSFTQASARSNVIAQAIKNGFGISQTRTPWSDKDTQLLIDYIGEKGPMWKEIEKSGDQFERDNITQVGLKDKARNIKVDILLAGQILPRNFTGVKLNANLIKRVKRTWPNYDPYTDTGYATF</sequence>
<feature type="compositionally biased region" description="Acidic residues" evidence="1">
    <location>
        <begin position="777"/>
        <end position="788"/>
    </location>
</feature>
<evidence type="ECO:0008006" key="4">
    <source>
        <dbReference type="Google" id="ProtNLM"/>
    </source>
</evidence>
<feature type="compositionally biased region" description="Basic and acidic residues" evidence="1">
    <location>
        <begin position="608"/>
        <end position="619"/>
    </location>
</feature>
<dbReference type="OrthoDB" id="5398572at2759"/>
<proteinExistence type="predicted"/>
<feature type="region of interest" description="Disordered" evidence="1">
    <location>
        <begin position="1"/>
        <end position="222"/>
    </location>
</feature>
<feature type="compositionally biased region" description="Acidic residues" evidence="1">
    <location>
        <begin position="101"/>
        <end position="116"/>
    </location>
</feature>
<feature type="region of interest" description="Disordered" evidence="1">
    <location>
        <begin position="576"/>
        <end position="874"/>
    </location>
</feature>